<feature type="domain" description="N-acetyltransferase" evidence="2">
    <location>
        <begin position="14"/>
        <end position="168"/>
    </location>
</feature>
<proteinExistence type="predicted"/>
<dbReference type="KEGG" id="ssyi:EKG83_13600"/>
<organism evidence="3 4">
    <name type="scientific">Saccharothrix syringae</name>
    <name type="common">Nocardiopsis syringae</name>
    <dbReference type="NCBI Taxonomy" id="103733"/>
    <lineage>
        <taxon>Bacteria</taxon>
        <taxon>Bacillati</taxon>
        <taxon>Actinomycetota</taxon>
        <taxon>Actinomycetes</taxon>
        <taxon>Pseudonocardiales</taxon>
        <taxon>Pseudonocardiaceae</taxon>
        <taxon>Saccharothrix</taxon>
    </lineage>
</organism>
<dbReference type="OrthoDB" id="4403558at2"/>
<dbReference type="InterPro" id="IPR051531">
    <property type="entry name" value="N-acetyltransferase"/>
</dbReference>
<dbReference type="Proteomes" id="UP000325787">
    <property type="component" value="Chromosome"/>
</dbReference>
<feature type="region of interest" description="Disordered" evidence="1">
    <location>
        <begin position="157"/>
        <end position="180"/>
    </location>
</feature>
<dbReference type="SUPFAM" id="SSF55729">
    <property type="entry name" value="Acyl-CoA N-acyltransferases (Nat)"/>
    <property type="match status" value="1"/>
</dbReference>
<dbReference type="GO" id="GO:0016747">
    <property type="term" value="F:acyltransferase activity, transferring groups other than amino-acyl groups"/>
    <property type="evidence" value="ECO:0007669"/>
    <property type="project" value="InterPro"/>
</dbReference>
<feature type="compositionally biased region" description="Basic and acidic residues" evidence="1">
    <location>
        <begin position="157"/>
        <end position="167"/>
    </location>
</feature>
<reference evidence="4" key="1">
    <citation type="journal article" date="2021" name="Curr. Microbiol.">
        <title>Complete genome of nocamycin-producing strain Saccharothrix syringae NRRL B-16468 reveals the biosynthetic potential for secondary metabolites.</title>
        <authorList>
            <person name="Mo X."/>
            <person name="Yang S."/>
        </authorList>
    </citation>
    <scope>NUCLEOTIDE SEQUENCE [LARGE SCALE GENOMIC DNA]</scope>
    <source>
        <strain evidence="4">ATCC 51364 / DSM 43886 / JCM 6844 / KCTC 9398 / NBRC 14523 / NRRL B-16468 / INA 2240</strain>
    </source>
</reference>
<keyword evidence="3" id="KW-0808">Transferase</keyword>
<evidence type="ECO:0000313" key="3">
    <source>
        <dbReference type="EMBL" id="QFZ18381.1"/>
    </source>
</evidence>
<dbReference type="InterPro" id="IPR000182">
    <property type="entry name" value="GNAT_dom"/>
</dbReference>
<dbReference type="CDD" id="cd04301">
    <property type="entry name" value="NAT_SF"/>
    <property type="match status" value="1"/>
</dbReference>
<evidence type="ECO:0000313" key="4">
    <source>
        <dbReference type="Proteomes" id="UP000325787"/>
    </source>
</evidence>
<gene>
    <name evidence="3" type="ORF">EKG83_13600</name>
</gene>
<dbReference type="AlphaFoldDB" id="A0A5Q0GWR7"/>
<protein>
    <submittedName>
        <fullName evidence="3">N-acetyltransferase</fullName>
    </submittedName>
</protein>
<evidence type="ECO:0000259" key="2">
    <source>
        <dbReference type="PROSITE" id="PS51186"/>
    </source>
</evidence>
<dbReference type="EMBL" id="CP034550">
    <property type="protein sequence ID" value="QFZ18381.1"/>
    <property type="molecule type" value="Genomic_DNA"/>
</dbReference>
<accession>A0A5Q0GWR7</accession>
<dbReference type="Gene3D" id="3.40.630.30">
    <property type="match status" value="1"/>
</dbReference>
<evidence type="ECO:0000256" key="1">
    <source>
        <dbReference type="SAM" id="MobiDB-lite"/>
    </source>
</evidence>
<dbReference type="PROSITE" id="PS51186">
    <property type="entry name" value="GNAT"/>
    <property type="match status" value="1"/>
</dbReference>
<sequence>MSALQAEVIATERLDLVPLRVEHATEMAEVLSDPALHAFTGGAPDSPRELRRRYGRLTAGSPDPGVDWLNWVVALRAEDRLVGTVQATRVHDDHTEIAWVVGTPWQGRGIAAEAARALVDWLRGKGVRTVVAHVHPDHHASAAVATAAGLAPTDRYHDGEVEWRSTPRTDPAADGPRDRG</sequence>
<keyword evidence="4" id="KW-1185">Reference proteome</keyword>
<dbReference type="RefSeq" id="WP_051765652.1">
    <property type="nucleotide sequence ID" value="NZ_CP034550.1"/>
</dbReference>
<name>A0A5Q0GWR7_SACSY</name>
<dbReference type="PANTHER" id="PTHR43792">
    <property type="entry name" value="GNAT FAMILY, PUTATIVE (AFU_ORTHOLOGUE AFUA_3G00765)-RELATED-RELATED"/>
    <property type="match status" value="1"/>
</dbReference>
<dbReference type="InterPro" id="IPR016181">
    <property type="entry name" value="Acyl_CoA_acyltransferase"/>
</dbReference>
<dbReference type="Pfam" id="PF13302">
    <property type="entry name" value="Acetyltransf_3"/>
    <property type="match status" value="1"/>
</dbReference>